<evidence type="ECO:0000256" key="1">
    <source>
        <dbReference type="SAM" id="SignalP"/>
    </source>
</evidence>
<name>A0A3N4KH59_9PEZI</name>
<gene>
    <name evidence="2" type="ORF">P167DRAFT_578040</name>
</gene>
<dbReference type="OrthoDB" id="5361565at2759"/>
<keyword evidence="1" id="KW-0732">Signal</keyword>
<dbReference type="Proteomes" id="UP000277580">
    <property type="component" value="Unassembled WGS sequence"/>
</dbReference>
<dbReference type="EMBL" id="ML119160">
    <property type="protein sequence ID" value="RPB08662.1"/>
    <property type="molecule type" value="Genomic_DNA"/>
</dbReference>
<protein>
    <submittedName>
        <fullName evidence="2">Uncharacterized protein</fullName>
    </submittedName>
</protein>
<proteinExistence type="predicted"/>
<keyword evidence="3" id="KW-1185">Reference proteome</keyword>
<evidence type="ECO:0000313" key="3">
    <source>
        <dbReference type="Proteomes" id="UP000277580"/>
    </source>
</evidence>
<accession>A0A3N4KH59</accession>
<feature type="signal peptide" evidence="1">
    <location>
        <begin position="1"/>
        <end position="27"/>
    </location>
</feature>
<dbReference type="STRING" id="1392247.A0A3N4KH59"/>
<organism evidence="2 3">
    <name type="scientific">Morchella conica CCBAS932</name>
    <dbReference type="NCBI Taxonomy" id="1392247"/>
    <lineage>
        <taxon>Eukaryota</taxon>
        <taxon>Fungi</taxon>
        <taxon>Dikarya</taxon>
        <taxon>Ascomycota</taxon>
        <taxon>Pezizomycotina</taxon>
        <taxon>Pezizomycetes</taxon>
        <taxon>Pezizales</taxon>
        <taxon>Morchellaceae</taxon>
        <taxon>Morchella</taxon>
    </lineage>
</organism>
<evidence type="ECO:0000313" key="2">
    <source>
        <dbReference type="EMBL" id="RPB08662.1"/>
    </source>
</evidence>
<feature type="chain" id="PRO_5018132240" evidence="1">
    <location>
        <begin position="28"/>
        <end position="117"/>
    </location>
</feature>
<reference evidence="2 3" key="1">
    <citation type="journal article" date="2018" name="Nat. Ecol. Evol.">
        <title>Pezizomycetes genomes reveal the molecular basis of ectomycorrhizal truffle lifestyle.</title>
        <authorList>
            <person name="Murat C."/>
            <person name="Payen T."/>
            <person name="Noel B."/>
            <person name="Kuo A."/>
            <person name="Morin E."/>
            <person name="Chen J."/>
            <person name="Kohler A."/>
            <person name="Krizsan K."/>
            <person name="Balestrini R."/>
            <person name="Da Silva C."/>
            <person name="Montanini B."/>
            <person name="Hainaut M."/>
            <person name="Levati E."/>
            <person name="Barry K.W."/>
            <person name="Belfiori B."/>
            <person name="Cichocki N."/>
            <person name="Clum A."/>
            <person name="Dockter R.B."/>
            <person name="Fauchery L."/>
            <person name="Guy J."/>
            <person name="Iotti M."/>
            <person name="Le Tacon F."/>
            <person name="Lindquist E.A."/>
            <person name="Lipzen A."/>
            <person name="Malagnac F."/>
            <person name="Mello A."/>
            <person name="Molinier V."/>
            <person name="Miyauchi S."/>
            <person name="Poulain J."/>
            <person name="Riccioni C."/>
            <person name="Rubini A."/>
            <person name="Sitrit Y."/>
            <person name="Splivallo R."/>
            <person name="Traeger S."/>
            <person name="Wang M."/>
            <person name="Zifcakova L."/>
            <person name="Wipf D."/>
            <person name="Zambonelli A."/>
            <person name="Paolocci F."/>
            <person name="Nowrousian M."/>
            <person name="Ottonello S."/>
            <person name="Baldrian P."/>
            <person name="Spatafora J.W."/>
            <person name="Henrissat B."/>
            <person name="Nagy L.G."/>
            <person name="Aury J.M."/>
            <person name="Wincker P."/>
            <person name="Grigoriev I.V."/>
            <person name="Bonfante P."/>
            <person name="Martin F.M."/>
        </authorList>
    </citation>
    <scope>NUCLEOTIDE SEQUENCE [LARGE SCALE GENOMIC DNA]</scope>
    <source>
        <strain evidence="2 3">CCBAS932</strain>
    </source>
</reference>
<dbReference type="InParanoid" id="A0A3N4KH59"/>
<sequence length="117" mass="12438">MFLTKHCFSAVSISLTLLFLLPSLTTAENCSSLPLAIPITNVTLSSTGYTRRGIAASLGTPAQDFSVRTSTSLNSTVFTTSANCVDSSTSTENRCIMVKGGVYDRDNSNTWSGPMTK</sequence>
<dbReference type="AlphaFoldDB" id="A0A3N4KH59"/>